<protein>
    <submittedName>
        <fullName evidence="9">Glutamate receptor, ionotropic, delta 1</fullName>
    </submittedName>
</protein>
<dbReference type="PANTHER" id="PTHR42643:SF24">
    <property type="entry name" value="IONOTROPIC RECEPTOR 60A"/>
    <property type="match status" value="1"/>
</dbReference>
<organism evidence="9 10">
    <name type="scientific">Plakobranchus ocellatus</name>
    <dbReference type="NCBI Taxonomy" id="259542"/>
    <lineage>
        <taxon>Eukaryota</taxon>
        <taxon>Metazoa</taxon>
        <taxon>Spiralia</taxon>
        <taxon>Lophotrochozoa</taxon>
        <taxon>Mollusca</taxon>
        <taxon>Gastropoda</taxon>
        <taxon>Heterobranchia</taxon>
        <taxon>Euthyneura</taxon>
        <taxon>Panpulmonata</taxon>
        <taxon>Sacoglossa</taxon>
        <taxon>Placobranchoidea</taxon>
        <taxon>Plakobranchidae</taxon>
        <taxon>Plakobranchus</taxon>
    </lineage>
</organism>
<keyword evidence="7" id="KW-0325">Glycoprotein</keyword>
<reference evidence="9 10" key="1">
    <citation type="journal article" date="2021" name="Elife">
        <title>Chloroplast acquisition without the gene transfer in kleptoplastic sea slugs, Plakobranchus ocellatus.</title>
        <authorList>
            <person name="Maeda T."/>
            <person name="Takahashi S."/>
            <person name="Yoshida T."/>
            <person name="Shimamura S."/>
            <person name="Takaki Y."/>
            <person name="Nagai Y."/>
            <person name="Toyoda A."/>
            <person name="Suzuki Y."/>
            <person name="Arimoto A."/>
            <person name="Ishii H."/>
            <person name="Satoh N."/>
            <person name="Nishiyama T."/>
            <person name="Hasebe M."/>
            <person name="Maruyama T."/>
            <person name="Minagawa J."/>
            <person name="Obokata J."/>
            <person name="Shigenobu S."/>
        </authorList>
    </citation>
    <scope>NUCLEOTIDE SEQUENCE [LARGE SCALE GENOMIC DNA]</scope>
</reference>
<dbReference type="Proteomes" id="UP000735302">
    <property type="component" value="Unassembled WGS sequence"/>
</dbReference>
<evidence type="ECO:0000256" key="6">
    <source>
        <dbReference type="ARBA" id="ARBA00023170"/>
    </source>
</evidence>
<feature type="transmembrane region" description="Helical" evidence="8">
    <location>
        <begin position="699"/>
        <end position="717"/>
    </location>
</feature>
<evidence type="ECO:0000256" key="5">
    <source>
        <dbReference type="ARBA" id="ARBA00023136"/>
    </source>
</evidence>
<dbReference type="EMBL" id="BLXT01000063">
    <property type="protein sequence ID" value="GFN74239.1"/>
    <property type="molecule type" value="Genomic_DNA"/>
</dbReference>
<keyword evidence="10" id="KW-1185">Reference proteome</keyword>
<evidence type="ECO:0000256" key="1">
    <source>
        <dbReference type="ARBA" id="ARBA00004651"/>
    </source>
</evidence>
<name>A0AAV3XTL1_9GAST</name>
<dbReference type="SUPFAM" id="SSF53850">
    <property type="entry name" value="Periplasmic binding protein-like II"/>
    <property type="match status" value="1"/>
</dbReference>
<accession>A0AAV3XTL1</accession>
<dbReference type="GO" id="GO:0005886">
    <property type="term" value="C:plasma membrane"/>
    <property type="evidence" value="ECO:0007669"/>
    <property type="project" value="UniProtKB-SubCell"/>
</dbReference>
<keyword evidence="6 9" id="KW-0675">Receptor</keyword>
<evidence type="ECO:0000256" key="4">
    <source>
        <dbReference type="ARBA" id="ARBA00022989"/>
    </source>
</evidence>
<keyword evidence="2" id="KW-1003">Cell membrane</keyword>
<dbReference type="AlphaFoldDB" id="A0AAV3XTL1"/>
<keyword evidence="5 8" id="KW-0472">Membrane</keyword>
<evidence type="ECO:0000256" key="2">
    <source>
        <dbReference type="ARBA" id="ARBA00022475"/>
    </source>
</evidence>
<dbReference type="PANTHER" id="PTHR42643">
    <property type="entry name" value="IONOTROPIC RECEPTOR 20A-RELATED"/>
    <property type="match status" value="1"/>
</dbReference>
<proteinExistence type="predicted"/>
<gene>
    <name evidence="9" type="ORF">PoB_000074500</name>
</gene>
<sequence>MSCWIPVFTVIYFPITIDISLAFQNRALSKKFEPYSIREKENSICTSNVTCSENVISPENGAACCATFLSSEKWTRLFLEGRVLIDYMYDLHRQNQSAHLIKVQTFVYIYTSEILPTVNIFVKTMSSNTTAKIIVFEMAMLSSRQNVLDILLSILDMEAQINGVVIASSHMDFIYLVLDTVGSEAVFKWRRFRHTIEWIAMMVDLPISDGTSSSLRQKKFPDFFTLLSMSERDGFLNLDLAQKSRNESIETGPRLSFRLKSLSFGTCQQSDISSCEDQQPLPLLDLSFLQNPLRKNAALYLSTQKSVMAGMHIPTVFLLSEPDRTAYVVTDGNETRWEGFNVAVMNLLSEALGFTVIPFAVADGGFYGLSGPNGDILGVTGYLARREAGLSTMAMLYNAKRLKYIDFLFPHIREAQMNIMYKVETQRIQLGDLQSEFVRTGTDLINILIGISVAMVAGLLVFLVNGVLANERNILGSQNMKRLYNFPLQWFFQTTELYHHQSARIFRASWGLFCVTLLASYGALMTSNAAVPVERPVISGLKDLLDYPEFCIGISPSSTSLLTAFSKAEPGTTYAGIWQTLIRCNQSDERSFSPDKGYHIRRVLQGNYAFIGNVPEGLLPLYADADYGDVRFVTLMDDQLNMAIPQNVFYKADLERATLFATEAGTIKAVFDKWIPPEADIKISKVDNQTVVHMRSMRLLLTLTAYGVVAATLSLVLEKLLHLRKSKQI</sequence>
<evidence type="ECO:0000256" key="3">
    <source>
        <dbReference type="ARBA" id="ARBA00022692"/>
    </source>
</evidence>
<feature type="transmembrane region" description="Helical" evidence="8">
    <location>
        <begin position="444"/>
        <end position="468"/>
    </location>
</feature>
<comment type="subcellular location">
    <subcellularLocation>
        <location evidence="1">Cell membrane</location>
        <topology evidence="1">Multi-pass membrane protein</topology>
    </subcellularLocation>
</comment>
<dbReference type="InterPro" id="IPR052192">
    <property type="entry name" value="Insect_Ionotropic_Sensory_Rcpt"/>
</dbReference>
<evidence type="ECO:0000313" key="9">
    <source>
        <dbReference type="EMBL" id="GFN74239.1"/>
    </source>
</evidence>
<comment type="caution">
    <text evidence="9">The sequence shown here is derived from an EMBL/GenBank/DDBJ whole genome shotgun (WGS) entry which is preliminary data.</text>
</comment>
<evidence type="ECO:0000313" key="10">
    <source>
        <dbReference type="Proteomes" id="UP000735302"/>
    </source>
</evidence>
<evidence type="ECO:0000256" key="7">
    <source>
        <dbReference type="ARBA" id="ARBA00023180"/>
    </source>
</evidence>
<keyword evidence="3 8" id="KW-0812">Transmembrane</keyword>
<dbReference type="Gene3D" id="3.40.190.10">
    <property type="entry name" value="Periplasmic binding protein-like II"/>
    <property type="match status" value="3"/>
</dbReference>
<evidence type="ECO:0000256" key="8">
    <source>
        <dbReference type="SAM" id="Phobius"/>
    </source>
</evidence>
<keyword evidence="4 8" id="KW-1133">Transmembrane helix</keyword>